<dbReference type="NCBIfam" id="TIGR01727">
    <property type="entry name" value="oligo_HPY"/>
    <property type="match status" value="1"/>
</dbReference>
<proteinExistence type="inferred from homology"/>
<dbReference type="PANTHER" id="PTHR43297">
    <property type="entry name" value="OLIGOPEPTIDE TRANSPORT ATP-BINDING PROTEIN APPD"/>
    <property type="match status" value="1"/>
</dbReference>
<keyword evidence="3" id="KW-0813">Transport</keyword>
<gene>
    <name evidence="9" type="ORF">SAMN03080618_00363</name>
</gene>
<dbReference type="EMBL" id="FORF01000002">
    <property type="protein sequence ID" value="SFI42148.1"/>
    <property type="molecule type" value="Genomic_DNA"/>
</dbReference>
<protein>
    <submittedName>
        <fullName evidence="9">Peptide/nickel transport system ATP-binding protein</fullName>
    </submittedName>
</protein>
<evidence type="ECO:0000256" key="6">
    <source>
        <dbReference type="ARBA" id="ARBA00022840"/>
    </source>
</evidence>
<keyword evidence="6 9" id="KW-0067">ATP-binding</keyword>
<keyword evidence="5" id="KW-0547">Nucleotide-binding</keyword>
<name>A0A1I3I2A7_9HYPH</name>
<dbReference type="GO" id="GO:0055085">
    <property type="term" value="P:transmembrane transport"/>
    <property type="evidence" value="ECO:0007669"/>
    <property type="project" value="UniProtKB-ARBA"/>
</dbReference>
<dbReference type="SUPFAM" id="SSF52540">
    <property type="entry name" value="P-loop containing nucleoside triphosphate hydrolases"/>
    <property type="match status" value="1"/>
</dbReference>
<dbReference type="GO" id="GO:0015833">
    <property type="term" value="P:peptide transport"/>
    <property type="evidence" value="ECO:0007669"/>
    <property type="project" value="InterPro"/>
</dbReference>
<evidence type="ECO:0000259" key="8">
    <source>
        <dbReference type="PROSITE" id="PS50893"/>
    </source>
</evidence>
<dbReference type="Gene3D" id="3.40.50.300">
    <property type="entry name" value="P-loop containing nucleotide triphosphate hydrolases"/>
    <property type="match status" value="1"/>
</dbReference>
<evidence type="ECO:0000313" key="9">
    <source>
        <dbReference type="EMBL" id="SFI42148.1"/>
    </source>
</evidence>
<organism evidence="9 10">
    <name type="scientific">Aquamicrobium aerolatum DSM 21857</name>
    <dbReference type="NCBI Taxonomy" id="1121003"/>
    <lineage>
        <taxon>Bacteria</taxon>
        <taxon>Pseudomonadati</taxon>
        <taxon>Pseudomonadota</taxon>
        <taxon>Alphaproteobacteria</taxon>
        <taxon>Hyphomicrobiales</taxon>
        <taxon>Phyllobacteriaceae</taxon>
        <taxon>Aerobium</taxon>
    </lineage>
</organism>
<keyword evidence="7" id="KW-0472">Membrane</keyword>
<dbReference type="Pfam" id="PF08352">
    <property type="entry name" value="oligo_HPY"/>
    <property type="match status" value="1"/>
</dbReference>
<evidence type="ECO:0000256" key="1">
    <source>
        <dbReference type="ARBA" id="ARBA00004417"/>
    </source>
</evidence>
<dbReference type="PANTHER" id="PTHR43297:SF2">
    <property type="entry name" value="DIPEPTIDE TRANSPORT ATP-BINDING PROTEIN DPPD"/>
    <property type="match status" value="1"/>
</dbReference>
<dbReference type="PROSITE" id="PS00211">
    <property type="entry name" value="ABC_TRANSPORTER_1"/>
    <property type="match status" value="1"/>
</dbReference>
<sequence length="327" mass="35765">MSALLEIDNLSTAFATDHGAVTIVDRVTLSVEKGRTLCIVGESGSGKSILSLSLMGLLPASGMISGDGVRLAGEDLLVLDDEEMRSIRGRRIAMIFQEPMTSLNPVFTIGDQLVEALRSHDRKTPTRQLRQRALEALKQVEMTDPERRLGQFPHELSGGMRQRVMIAMALIMQPEVLIADEPTTALDVSVQAQILALIKRLQRDTGMGIIFITHDLGVVSEIADEVAVMYAGRVVERASAEEIFRNPQHPYTIGLLASVPRLDGGEERLHSVDGIVPTPDRFPTGCRFHPRCVFADESCAQTDPQLLELVPGHQVACLKVPLEGCEK</sequence>
<evidence type="ECO:0000256" key="5">
    <source>
        <dbReference type="ARBA" id="ARBA00022741"/>
    </source>
</evidence>
<dbReference type="InterPro" id="IPR017871">
    <property type="entry name" value="ABC_transporter-like_CS"/>
</dbReference>
<dbReference type="GO" id="GO:0005524">
    <property type="term" value="F:ATP binding"/>
    <property type="evidence" value="ECO:0007669"/>
    <property type="project" value="UniProtKB-KW"/>
</dbReference>
<dbReference type="CDD" id="cd03257">
    <property type="entry name" value="ABC_NikE_OppD_transporters"/>
    <property type="match status" value="1"/>
</dbReference>
<dbReference type="SMART" id="SM00382">
    <property type="entry name" value="AAA"/>
    <property type="match status" value="1"/>
</dbReference>
<dbReference type="InterPro" id="IPR003593">
    <property type="entry name" value="AAA+_ATPase"/>
</dbReference>
<dbReference type="InterPro" id="IPR050388">
    <property type="entry name" value="ABC_Ni/Peptide_Import"/>
</dbReference>
<dbReference type="OrthoDB" id="9815712at2"/>
<evidence type="ECO:0000256" key="3">
    <source>
        <dbReference type="ARBA" id="ARBA00022448"/>
    </source>
</evidence>
<keyword evidence="10" id="KW-1185">Reference proteome</keyword>
<dbReference type="Pfam" id="PF00005">
    <property type="entry name" value="ABC_tran"/>
    <property type="match status" value="1"/>
</dbReference>
<feature type="domain" description="ABC transporter" evidence="8">
    <location>
        <begin position="5"/>
        <end position="256"/>
    </location>
</feature>
<comment type="similarity">
    <text evidence="2">Belongs to the ABC transporter superfamily.</text>
</comment>
<dbReference type="STRING" id="1121003.SAMN03080618_00363"/>
<accession>A0A1I3I2A7</accession>
<reference evidence="10" key="1">
    <citation type="submission" date="2016-10" db="EMBL/GenBank/DDBJ databases">
        <authorList>
            <person name="Varghese N."/>
            <person name="Submissions S."/>
        </authorList>
    </citation>
    <scope>NUCLEOTIDE SEQUENCE [LARGE SCALE GENOMIC DNA]</scope>
    <source>
        <strain evidence="10">DSM 21857</strain>
    </source>
</reference>
<dbReference type="InterPro" id="IPR003439">
    <property type="entry name" value="ABC_transporter-like_ATP-bd"/>
</dbReference>
<dbReference type="InterPro" id="IPR027417">
    <property type="entry name" value="P-loop_NTPase"/>
</dbReference>
<keyword evidence="4" id="KW-1003">Cell membrane</keyword>
<dbReference type="Proteomes" id="UP000242763">
    <property type="component" value="Unassembled WGS sequence"/>
</dbReference>
<dbReference type="GO" id="GO:0005886">
    <property type="term" value="C:plasma membrane"/>
    <property type="evidence" value="ECO:0007669"/>
    <property type="project" value="UniProtKB-SubCell"/>
</dbReference>
<evidence type="ECO:0000256" key="4">
    <source>
        <dbReference type="ARBA" id="ARBA00022475"/>
    </source>
</evidence>
<dbReference type="GO" id="GO:0016887">
    <property type="term" value="F:ATP hydrolysis activity"/>
    <property type="evidence" value="ECO:0007669"/>
    <property type="project" value="InterPro"/>
</dbReference>
<dbReference type="AlphaFoldDB" id="A0A1I3I2A7"/>
<dbReference type="FunFam" id="3.40.50.300:FF:000016">
    <property type="entry name" value="Oligopeptide ABC transporter ATP-binding component"/>
    <property type="match status" value="1"/>
</dbReference>
<evidence type="ECO:0000256" key="7">
    <source>
        <dbReference type="ARBA" id="ARBA00023136"/>
    </source>
</evidence>
<comment type="subcellular location">
    <subcellularLocation>
        <location evidence="1">Cell inner membrane</location>
        <topology evidence="1">Peripheral membrane protein</topology>
    </subcellularLocation>
</comment>
<evidence type="ECO:0000313" key="10">
    <source>
        <dbReference type="Proteomes" id="UP000242763"/>
    </source>
</evidence>
<evidence type="ECO:0000256" key="2">
    <source>
        <dbReference type="ARBA" id="ARBA00005417"/>
    </source>
</evidence>
<dbReference type="PROSITE" id="PS50893">
    <property type="entry name" value="ABC_TRANSPORTER_2"/>
    <property type="match status" value="1"/>
</dbReference>
<dbReference type="InterPro" id="IPR013563">
    <property type="entry name" value="Oligopep_ABC_C"/>
</dbReference>